<dbReference type="OrthoDB" id="2507256at2759"/>
<feature type="region of interest" description="Disordered" evidence="1">
    <location>
        <begin position="417"/>
        <end position="451"/>
    </location>
</feature>
<feature type="compositionally biased region" description="Polar residues" evidence="1">
    <location>
        <begin position="382"/>
        <end position="391"/>
    </location>
</feature>
<protein>
    <submittedName>
        <fullName evidence="2">Uncharacterized protein</fullName>
    </submittedName>
</protein>
<dbReference type="GeneID" id="10547385"/>
<feature type="compositionally biased region" description="Polar residues" evidence="1">
    <location>
        <begin position="24"/>
        <end position="41"/>
    </location>
</feature>
<feature type="compositionally biased region" description="Low complexity" evidence="1">
    <location>
        <begin position="1"/>
        <end position="23"/>
    </location>
</feature>
<feature type="region of interest" description="Disordered" evidence="1">
    <location>
        <begin position="1"/>
        <end position="112"/>
    </location>
</feature>
<dbReference type="OMA" id="HDFPSTQ"/>
<proteinExistence type="predicted"/>
<accession>E3KYV2</accession>
<evidence type="ECO:0000256" key="1">
    <source>
        <dbReference type="SAM" id="MobiDB-lite"/>
    </source>
</evidence>
<name>E3KYV2_PUCGT</name>
<dbReference type="KEGG" id="pgr:PGTG_15340"/>
<dbReference type="HOGENOM" id="CLU_036421_0_0_1"/>
<evidence type="ECO:0000313" key="2">
    <source>
        <dbReference type="EMBL" id="EFP89498.1"/>
    </source>
</evidence>
<dbReference type="EMBL" id="DS178322">
    <property type="protein sequence ID" value="EFP89498.1"/>
    <property type="molecule type" value="Genomic_DNA"/>
</dbReference>
<sequence length="509" mass="57469">MDASQDNSMSQSESLSNSEQQSSGVQPSQPTTSNDKSQNPQAPKRGRRTKKEMAEWRDQQKRIRLQKEQDCEMAKLVKEQEKQAKKLKNPKSTRPSQSSELEETEDRGKAFSSEDYENIMSYLEDEKNYTAIYGDGSKTAVGVKPMTKIQAFEVFATWLNQLNPDLLLNGRRLQQRITRWRKKYVETKRFEENTGAGIEELDGPQNLYDLLEEKCPCYHRLDILLGQKANVTSMYEFDHSMPSQELPQHLPTDEEDDGAVGNNNLEDKHAENHMDSSPEIFYSGWEPTQSTSADELPDSLSLPNSTPTTRSVNLASLSSLDLAGYRPSQAPSQAPAVNLHNSQSRAGGTSGQSRPQATPTPSERGRSSSRGRGRPTPIGKTGSMSNAQSAPPQVAPKATLAAAFSNSTDTRFQMVESPMNMERERMNREDARAQKKDDQERLANERKDKQLDAQLQWERDRYRLEEERMNKKEAQEKAIRSEKASMVRELITQGISPSEIEALVRLIYS</sequence>
<organism evidence="2 3">
    <name type="scientific">Puccinia graminis f. sp. tritici (strain CRL 75-36-700-3 / race SCCL)</name>
    <name type="common">Black stem rust fungus</name>
    <dbReference type="NCBI Taxonomy" id="418459"/>
    <lineage>
        <taxon>Eukaryota</taxon>
        <taxon>Fungi</taxon>
        <taxon>Dikarya</taxon>
        <taxon>Basidiomycota</taxon>
        <taxon>Pucciniomycotina</taxon>
        <taxon>Pucciniomycetes</taxon>
        <taxon>Pucciniales</taxon>
        <taxon>Pucciniaceae</taxon>
        <taxon>Puccinia</taxon>
    </lineage>
</organism>
<dbReference type="PANTHER" id="PTHR33246:SF51">
    <property type="entry name" value="MYB_SANT-LIKE DOMAIN-CONTAINING PROTEIN"/>
    <property type="match status" value="1"/>
</dbReference>
<dbReference type="Proteomes" id="UP000008783">
    <property type="component" value="Unassembled WGS sequence"/>
</dbReference>
<dbReference type="InParanoid" id="E3KYV2"/>
<evidence type="ECO:0000313" key="3">
    <source>
        <dbReference type="Proteomes" id="UP000008783"/>
    </source>
</evidence>
<dbReference type="VEuPathDB" id="FungiDB:PGTG_15340"/>
<reference evidence="3" key="2">
    <citation type="journal article" date="2011" name="Proc. Natl. Acad. Sci. U.S.A.">
        <title>Obligate biotrophy features unraveled by the genomic analysis of rust fungi.</title>
        <authorList>
            <person name="Duplessis S."/>
            <person name="Cuomo C.A."/>
            <person name="Lin Y.-C."/>
            <person name="Aerts A."/>
            <person name="Tisserant E."/>
            <person name="Veneault-Fourrey C."/>
            <person name="Joly D.L."/>
            <person name="Hacquard S."/>
            <person name="Amselem J."/>
            <person name="Cantarel B.L."/>
            <person name="Chiu R."/>
            <person name="Coutinho P.M."/>
            <person name="Feau N."/>
            <person name="Field M."/>
            <person name="Frey P."/>
            <person name="Gelhaye E."/>
            <person name="Goldberg J."/>
            <person name="Grabherr M.G."/>
            <person name="Kodira C.D."/>
            <person name="Kohler A."/>
            <person name="Kuees U."/>
            <person name="Lindquist E.A."/>
            <person name="Lucas S.M."/>
            <person name="Mago R."/>
            <person name="Mauceli E."/>
            <person name="Morin E."/>
            <person name="Murat C."/>
            <person name="Pangilinan J.L."/>
            <person name="Park R."/>
            <person name="Pearson M."/>
            <person name="Quesneville H."/>
            <person name="Rouhier N."/>
            <person name="Sakthikumar S."/>
            <person name="Salamov A.A."/>
            <person name="Schmutz J."/>
            <person name="Selles B."/>
            <person name="Shapiro H."/>
            <person name="Tanguay P."/>
            <person name="Tuskan G.A."/>
            <person name="Henrissat B."/>
            <person name="Van de Peer Y."/>
            <person name="Rouze P."/>
            <person name="Ellis J.G."/>
            <person name="Dodds P.N."/>
            <person name="Schein J.E."/>
            <person name="Zhong S."/>
            <person name="Hamelin R.C."/>
            <person name="Grigoriev I.V."/>
            <person name="Szabo L.J."/>
            <person name="Martin F."/>
        </authorList>
    </citation>
    <scope>NUCLEOTIDE SEQUENCE [LARGE SCALE GENOMIC DNA]</scope>
    <source>
        <strain evidence="3">CRL 75-36-700-3 / race SCCL</strain>
    </source>
</reference>
<feature type="compositionally biased region" description="Basic and acidic residues" evidence="1">
    <location>
        <begin position="421"/>
        <end position="451"/>
    </location>
</feature>
<feature type="compositionally biased region" description="Polar residues" evidence="1">
    <location>
        <begin position="339"/>
        <end position="357"/>
    </location>
</feature>
<keyword evidence="3" id="KW-1185">Reference proteome</keyword>
<feature type="compositionally biased region" description="Basic and acidic residues" evidence="1">
    <location>
        <begin position="51"/>
        <end position="84"/>
    </location>
</feature>
<dbReference type="AlphaFoldDB" id="E3KYV2"/>
<gene>
    <name evidence="2" type="ORF">PGTG_15340</name>
</gene>
<dbReference type="RefSeq" id="XP_003333917.1">
    <property type="nucleotide sequence ID" value="XM_003333869.1"/>
</dbReference>
<feature type="region of interest" description="Disordered" evidence="1">
    <location>
        <begin position="325"/>
        <end position="397"/>
    </location>
</feature>
<feature type="region of interest" description="Disordered" evidence="1">
    <location>
        <begin position="241"/>
        <end position="310"/>
    </location>
</feature>
<feature type="compositionally biased region" description="Basic and acidic residues" evidence="1">
    <location>
        <begin position="265"/>
        <end position="276"/>
    </location>
</feature>
<feature type="compositionally biased region" description="Polar residues" evidence="1">
    <location>
        <begin position="301"/>
        <end position="310"/>
    </location>
</feature>
<dbReference type="PANTHER" id="PTHR33246">
    <property type="entry name" value="CCHC-TYPE DOMAIN-CONTAINING PROTEIN"/>
    <property type="match status" value="1"/>
</dbReference>
<reference key="1">
    <citation type="submission" date="2007-01" db="EMBL/GenBank/DDBJ databases">
        <title>The Genome Sequence of Puccinia graminis f. sp. tritici Strain CRL 75-36-700-3.</title>
        <authorList>
            <consortium name="The Broad Institute Genome Sequencing Platform"/>
            <person name="Birren B."/>
            <person name="Lander E."/>
            <person name="Galagan J."/>
            <person name="Nusbaum C."/>
            <person name="Devon K."/>
            <person name="Cuomo C."/>
            <person name="Jaffe D."/>
            <person name="Butler J."/>
            <person name="Alvarez P."/>
            <person name="Gnerre S."/>
            <person name="Grabherr M."/>
            <person name="Mauceli E."/>
            <person name="Brockman W."/>
            <person name="Young S."/>
            <person name="LaButti K."/>
            <person name="Sykes S."/>
            <person name="DeCaprio D."/>
            <person name="Crawford M."/>
            <person name="Koehrsen M."/>
            <person name="Engels R."/>
            <person name="Montgomery P."/>
            <person name="Pearson M."/>
            <person name="Howarth C."/>
            <person name="Larson L."/>
            <person name="White J."/>
            <person name="Zeng Q."/>
            <person name="Kodira C."/>
            <person name="Yandava C."/>
            <person name="Alvarado L."/>
            <person name="O'Leary S."/>
            <person name="Szabo L."/>
            <person name="Dean R."/>
            <person name="Schein J."/>
        </authorList>
    </citation>
    <scope>NUCLEOTIDE SEQUENCE</scope>
    <source>
        <strain>CRL 75-36-700-3</strain>
    </source>
</reference>